<comment type="caution">
    <text evidence="5">The sequence shown here is derived from an EMBL/GenBank/DDBJ whole genome shotgun (WGS) entry which is preliminary data.</text>
</comment>
<feature type="domain" description="Prolyl 4-hydroxylase alpha subunit" evidence="4">
    <location>
        <begin position="37"/>
        <end position="223"/>
    </location>
</feature>
<dbReference type="GO" id="GO:0016705">
    <property type="term" value="F:oxidoreductase activity, acting on paired donors, with incorporation or reduction of molecular oxygen"/>
    <property type="evidence" value="ECO:0007669"/>
    <property type="project" value="InterPro"/>
</dbReference>
<dbReference type="SMART" id="SM00702">
    <property type="entry name" value="P4Hc"/>
    <property type="match status" value="1"/>
</dbReference>
<dbReference type="Pfam" id="PF13640">
    <property type="entry name" value="2OG-FeII_Oxy_3"/>
    <property type="match status" value="1"/>
</dbReference>
<dbReference type="Gene3D" id="2.60.120.620">
    <property type="entry name" value="q2cbj1_9rhob like domain"/>
    <property type="match status" value="1"/>
</dbReference>
<evidence type="ECO:0000313" key="6">
    <source>
        <dbReference type="Proteomes" id="UP000465810"/>
    </source>
</evidence>
<comment type="cofactor">
    <cofactor evidence="1">
        <name>L-ascorbate</name>
        <dbReference type="ChEBI" id="CHEBI:38290"/>
    </cofactor>
</comment>
<sequence length="287" mass="32709">MAFLGLTDLGGYHCFDHDACRAAGAEKSAQYRAADPFPHVVIDDFLDPAFLRGVLAEFPDSTGRDYFDRDQERLKFQFRPDQCTGAHTRMLFAELNSRAFLAFLSEMTGIRGLIADPYHSGAGLHETRRGGHLGIHADFPHHGRMKVERRLNLLIYLNEDWDPDYGGALELWDQDMKQARRSVLPELGRAVIFSTDRDTFHGHPEPLACPQGRSRRSIATYYYTAIAAPLPEIERTTDFRVRPGTTDRTDWRIRFQNLKSDWMPPILQRRGREPLAPLVAEQSAARP</sequence>
<evidence type="ECO:0000256" key="2">
    <source>
        <dbReference type="ARBA" id="ARBA00022964"/>
    </source>
</evidence>
<dbReference type="Proteomes" id="UP000465810">
    <property type="component" value="Unassembled WGS sequence"/>
</dbReference>
<dbReference type="PANTHER" id="PTHR12117:SF0">
    <property type="entry name" value="PROLYL 3-HYDROXYLASE OGFOD1"/>
    <property type="match status" value="1"/>
</dbReference>
<keyword evidence="6" id="KW-1185">Reference proteome</keyword>
<dbReference type="PANTHER" id="PTHR12117">
    <property type="entry name" value="HISTONE ACETYLTRANSFERASE COMPLEX"/>
    <property type="match status" value="1"/>
</dbReference>
<evidence type="ECO:0000259" key="4">
    <source>
        <dbReference type="SMART" id="SM00702"/>
    </source>
</evidence>
<dbReference type="GO" id="GO:0051213">
    <property type="term" value="F:dioxygenase activity"/>
    <property type="evidence" value="ECO:0007669"/>
    <property type="project" value="UniProtKB-KW"/>
</dbReference>
<keyword evidence="3" id="KW-0560">Oxidoreductase</keyword>
<dbReference type="RefSeq" id="WP_160984311.1">
    <property type="nucleotide sequence ID" value="NZ_WVTD01000001.1"/>
</dbReference>
<dbReference type="EMBL" id="WVTD01000001">
    <property type="protein sequence ID" value="MYL96611.1"/>
    <property type="molecule type" value="Genomic_DNA"/>
</dbReference>
<dbReference type="AlphaFoldDB" id="A0A7X4GDI3"/>
<evidence type="ECO:0000313" key="5">
    <source>
        <dbReference type="EMBL" id="MYL96611.1"/>
    </source>
</evidence>
<evidence type="ECO:0000256" key="3">
    <source>
        <dbReference type="ARBA" id="ARBA00023002"/>
    </source>
</evidence>
<organism evidence="5 6">
    <name type="scientific">Novosphingobium silvae</name>
    <dbReference type="NCBI Taxonomy" id="2692619"/>
    <lineage>
        <taxon>Bacteria</taxon>
        <taxon>Pseudomonadati</taxon>
        <taxon>Pseudomonadota</taxon>
        <taxon>Alphaproteobacteria</taxon>
        <taxon>Sphingomonadales</taxon>
        <taxon>Sphingomonadaceae</taxon>
        <taxon>Novosphingobium</taxon>
    </lineage>
</organism>
<proteinExistence type="predicted"/>
<protein>
    <submittedName>
        <fullName evidence="5">2OG-Fe(II) oxygenase</fullName>
    </submittedName>
</protein>
<gene>
    <name evidence="5" type="ORF">GR702_02325</name>
</gene>
<keyword evidence="2" id="KW-0223">Dioxygenase</keyword>
<dbReference type="GO" id="GO:0031418">
    <property type="term" value="F:L-ascorbic acid binding"/>
    <property type="evidence" value="ECO:0007669"/>
    <property type="project" value="InterPro"/>
</dbReference>
<reference evidence="5 6" key="1">
    <citation type="submission" date="2019-12" db="EMBL/GenBank/DDBJ databases">
        <authorList>
            <person name="Feng G."/>
            <person name="Zhu H."/>
        </authorList>
    </citation>
    <scope>NUCLEOTIDE SEQUENCE [LARGE SCALE GENOMIC DNA]</scope>
    <source>
        <strain evidence="5 6">FGD1</strain>
    </source>
</reference>
<accession>A0A7X4GDI3</accession>
<name>A0A7X4GDI3_9SPHN</name>
<evidence type="ECO:0000256" key="1">
    <source>
        <dbReference type="ARBA" id="ARBA00001961"/>
    </source>
</evidence>
<dbReference type="InterPro" id="IPR006620">
    <property type="entry name" value="Pro_4_hyd_alph"/>
</dbReference>
<dbReference type="GO" id="GO:0005506">
    <property type="term" value="F:iron ion binding"/>
    <property type="evidence" value="ECO:0007669"/>
    <property type="project" value="InterPro"/>
</dbReference>
<dbReference type="InterPro" id="IPR044862">
    <property type="entry name" value="Pro_4_hyd_alph_FE2OG_OXY"/>
</dbReference>
<dbReference type="InterPro" id="IPR051842">
    <property type="entry name" value="uS12_prolyl_hydroxylase"/>
</dbReference>